<feature type="chain" id="PRO_5017826287" evidence="3">
    <location>
        <begin position="27"/>
        <end position="390"/>
    </location>
</feature>
<evidence type="ECO:0000313" key="6">
    <source>
        <dbReference type="Proteomes" id="UP000256900"/>
    </source>
</evidence>
<evidence type="ECO:0000259" key="4">
    <source>
        <dbReference type="Pfam" id="PF02563"/>
    </source>
</evidence>
<reference evidence="5 6" key="1">
    <citation type="submission" date="2018-08" db="EMBL/GenBank/DDBJ databases">
        <title>Genomic Encyclopedia of Type Strains, Phase IV (KMG-IV): sequencing the most valuable type-strain genomes for metagenomic binning, comparative biology and taxonomic classification.</title>
        <authorList>
            <person name="Goeker M."/>
        </authorList>
    </citation>
    <scope>NUCLEOTIDE SEQUENCE [LARGE SCALE GENOMIC DNA]</scope>
    <source>
        <strain evidence="5 6">BW863</strain>
    </source>
</reference>
<sequence>MRFAFFPSAFVLLPLLTGCAMLPAAAPTDELVEGSAQMSSDFTLVKVSDGVMPYLVHPAYNGFPDVMRESAYRPNLGLEPGDVIVVSIFEAGSGISSSAPGSPPAPASQIPSALTLPPETIESDGGMMVPFVGKLYVRGRSPVQLSKLIADKLAGQMNQPQVIVSVQTKAASMASVNGEVNHSQPVNLTLRGERLLDAISLAGGPRFPIFDTDVRIVRGRNSSTVSMQSIVDDPSQNIYVRPDDQIILIHDPKSFTVLGATTRVAQYGFDTPHVTLAEAVARAGGSVDQNGDPTGTYLIRVEPAQTARAVVAASNPANLSKLDPSAPYERILYKIDLGEPGGYFYAQNIQIRDKDIVLVTNATGAQLSKFFQIARGATGVVYDLSAARGQ</sequence>
<dbReference type="Proteomes" id="UP000256900">
    <property type="component" value="Unassembled WGS sequence"/>
</dbReference>
<dbReference type="Pfam" id="PF02563">
    <property type="entry name" value="Poly_export"/>
    <property type="match status" value="1"/>
</dbReference>
<feature type="region of interest" description="Disordered" evidence="2">
    <location>
        <begin position="97"/>
        <end position="119"/>
    </location>
</feature>
<dbReference type="PANTHER" id="PTHR33619">
    <property type="entry name" value="POLYSACCHARIDE EXPORT PROTEIN GFCE-RELATED"/>
    <property type="match status" value="1"/>
</dbReference>
<accession>A0A3D9ZCA6</accession>
<keyword evidence="6" id="KW-1185">Reference proteome</keyword>
<organism evidence="5 6">
    <name type="scientific">Methylovirgula ligni</name>
    <dbReference type="NCBI Taxonomy" id="569860"/>
    <lineage>
        <taxon>Bacteria</taxon>
        <taxon>Pseudomonadati</taxon>
        <taxon>Pseudomonadota</taxon>
        <taxon>Alphaproteobacteria</taxon>
        <taxon>Hyphomicrobiales</taxon>
        <taxon>Beijerinckiaceae</taxon>
        <taxon>Methylovirgula</taxon>
    </lineage>
</organism>
<dbReference type="InterPro" id="IPR003715">
    <property type="entry name" value="Poly_export_N"/>
</dbReference>
<dbReference type="AlphaFoldDB" id="A0A3D9ZCA6"/>
<dbReference type="Gene3D" id="3.10.560.10">
    <property type="entry name" value="Outer membrane lipoprotein wza domain like"/>
    <property type="match status" value="2"/>
</dbReference>
<gene>
    <name evidence="5" type="ORF">DES32_0320</name>
</gene>
<dbReference type="OrthoDB" id="7198507at2"/>
<name>A0A3D9ZCA6_9HYPH</name>
<feature type="signal peptide" evidence="3">
    <location>
        <begin position="1"/>
        <end position="26"/>
    </location>
</feature>
<evidence type="ECO:0000256" key="3">
    <source>
        <dbReference type="SAM" id="SignalP"/>
    </source>
</evidence>
<comment type="caution">
    <text evidence="5">The sequence shown here is derived from an EMBL/GenBank/DDBJ whole genome shotgun (WGS) entry which is preliminary data.</text>
</comment>
<dbReference type="RefSeq" id="WP_115834919.1">
    <property type="nucleotide sequence ID" value="NZ_CP025086.1"/>
</dbReference>
<evidence type="ECO:0000256" key="1">
    <source>
        <dbReference type="ARBA" id="ARBA00022729"/>
    </source>
</evidence>
<dbReference type="GO" id="GO:0015159">
    <property type="term" value="F:polysaccharide transmembrane transporter activity"/>
    <property type="evidence" value="ECO:0007669"/>
    <property type="project" value="InterPro"/>
</dbReference>
<dbReference type="EMBL" id="QUMO01000001">
    <property type="protein sequence ID" value="REF89106.1"/>
    <property type="molecule type" value="Genomic_DNA"/>
</dbReference>
<feature type="domain" description="Polysaccharide export protein N-terminal" evidence="4">
    <location>
        <begin position="74"/>
        <end position="167"/>
    </location>
</feature>
<evidence type="ECO:0000313" key="5">
    <source>
        <dbReference type="EMBL" id="REF89106.1"/>
    </source>
</evidence>
<dbReference type="PROSITE" id="PS51257">
    <property type="entry name" value="PROKAR_LIPOPROTEIN"/>
    <property type="match status" value="1"/>
</dbReference>
<dbReference type="Gene3D" id="3.30.1950.10">
    <property type="entry name" value="wza like domain"/>
    <property type="match status" value="1"/>
</dbReference>
<dbReference type="InterPro" id="IPR049712">
    <property type="entry name" value="Poly_export"/>
</dbReference>
<dbReference type="PANTHER" id="PTHR33619:SF3">
    <property type="entry name" value="POLYSACCHARIDE EXPORT PROTEIN GFCE-RELATED"/>
    <property type="match status" value="1"/>
</dbReference>
<keyword evidence="1 3" id="KW-0732">Signal</keyword>
<proteinExistence type="predicted"/>
<protein>
    <submittedName>
        <fullName evidence="5">Polysaccharide export outer membrane protein</fullName>
    </submittedName>
</protein>
<evidence type="ECO:0000256" key="2">
    <source>
        <dbReference type="SAM" id="MobiDB-lite"/>
    </source>
</evidence>